<proteinExistence type="predicted"/>
<dbReference type="Proteomes" id="UP000834611">
    <property type="component" value="Unassembled WGS sequence"/>
</dbReference>
<organism evidence="1 2">
    <name type="scientific">Providencia rettgeri</name>
    <dbReference type="NCBI Taxonomy" id="587"/>
    <lineage>
        <taxon>Bacteria</taxon>
        <taxon>Pseudomonadati</taxon>
        <taxon>Pseudomonadota</taxon>
        <taxon>Gammaproteobacteria</taxon>
        <taxon>Enterobacterales</taxon>
        <taxon>Morganellaceae</taxon>
        <taxon>Providencia</taxon>
    </lineage>
</organism>
<dbReference type="EMBL" id="CAHPSF010000008">
    <property type="protein sequence ID" value="CAB5704468.1"/>
    <property type="molecule type" value="Genomic_DNA"/>
</dbReference>
<evidence type="ECO:0000313" key="2">
    <source>
        <dbReference type="Proteomes" id="UP000834611"/>
    </source>
</evidence>
<dbReference type="AlphaFoldDB" id="A0A9N8GXP5"/>
<accession>A0A9N8GXP5</accession>
<gene>
    <name evidence="1" type="ORF">GHA_02960</name>
</gene>
<comment type="caution">
    <text evidence="1">The sequence shown here is derived from an EMBL/GenBank/DDBJ whole genome shotgun (WGS) entry which is preliminary data.</text>
</comment>
<sequence>MLDSEAVSFNAPPMWRVVNQKLLINLPQFCLQ</sequence>
<protein>
    <submittedName>
        <fullName evidence="1">Uncharacterized protein</fullName>
    </submittedName>
</protein>
<reference evidence="1" key="1">
    <citation type="submission" date="2020-05" db="EMBL/GenBank/DDBJ databases">
        <authorList>
            <person name="Delgado-Blas J."/>
        </authorList>
    </citation>
    <scope>NUCLEOTIDE SEQUENCE</scope>
    <source>
        <strain evidence="1">BB1453</strain>
    </source>
</reference>
<evidence type="ECO:0000313" key="1">
    <source>
        <dbReference type="EMBL" id="CAB5704468.1"/>
    </source>
</evidence>
<name>A0A9N8GXP5_PRORE</name>